<accession>A0A1Z5YWC7</accession>
<organism evidence="2 3">
    <name type="scientific">Acetobacter cibinongensis</name>
    <dbReference type="NCBI Taxonomy" id="146475"/>
    <lineage>
        <taxon>Bacteria</taxon>
        <taxon>Pseudomonadati</taxon>
        <taxon>Pseudomonadota</taxon>
        <taxon>Alphaproteobacteria</taxon>
        <taxon>Acetobacterales</taxon>
        <taxon>Acetobacteraceae</taxon>
        <taxon>Acetobacter</taxon>
    </lineage>
</organism>
<proteinExistence type="predicted"/>
<evidence type="ECO:0000313" key="3">
    <source>
        <dbReference type="Proteomes" id="UP000196086"/>
    </source>
</evidence>
<evidence type="ECO:0000256" key="1">
    <source>
        <dbReference type="SAM" id="MobiDB-lite"/>
    </source>
</evidence>
<dbReference type="RefSeq" id="WP_086650702.1">
    <property type="nucleotide sequence ID" value="NZ_JOMQ01000013.1"/>
</dbReference>
<comment type="caution">
    <text evidence="2">The sequence shown here is derived from an EMBL/GenBank/DDBJ whole genome shotgun (WGS) entry which is preliminary data.</text>
</comment>
<dbReference type="AlphaFoldDB" id="A0A1Z5YWC7"/>
<name>A0A1Z5YWC7_9PROT</name>
<dbReference type="Pfam" id="PF18934">
    <property type="entry name" value="DUF5682"/>
    <property type="match status" value="1"/>
</dbReference>
<gene>
    <name evidence="2" type="ORF">HK14_02100</name>
</gene>
<sequence length="743" mass="80606">MADAVSIFGIRHHGPGSAQRLVEALDALQPVAVLIEGPADATDLLPMLGDPAMVPPVALLSYVVDDPKRASFNPFSDYTPEYQAACWGVRHGAALRFIDLPSTDSLATAQPEDENGDTPPPENTSPIARDPIGTLATLAGYQDGESWWAHVFEENPAPGPVFAAVSDTIAALRAEAGEPDLREAAREAHMRLEIAKACKDYNGPIAVVCGAWHVPALMQRRSQSADRALLRGRPKVKVCTTWAPWTSPRLARASGYGAGVVAPGWYAHLWATRDDDNAAIIWLTRIAHTLRDKGHFVSVASVIETQRLAVTLAALRDRPAPGFEELADAVIACLCEGSSTRWESIAPILLIGSDVGAIPPSVPRAPLLEDLQRQQKATRLKPEALERTLSVDLRSESGLARSTLLHRLNALDVGWGTLVAKGNSRGTFGENWQLCWHPEFAVQLVENLVYGPTIAEAATGRLMERMQHETTLGVLANLVQTALMANLERAVSFGANMLANEAALTTNSNALLQALPPMAEILRYGEARATTAIHLDGLMPQMVVRAALSLPYDSRNLDATAASQLRQTLLAANRAIALAHLGDTVMAQWHQALRAVLQESAATRLITGTAARLLYEQEELSPEVTTDLMARMLSPGTPIDQAAGFFEGFFDAAGQRLIHDATLREAIDTWMVTLDEEVFMNSLPLFRRVFSTFDRSERRYLLDALFTSTAKRRQTDVLIPQAAALWPAHQIRVLALLNAGGLS</sequence>
<dbReference type="EMBL" id="JOMQ01000013">
    <property type="protein sequence ID" value="OUJ03378.1"/>
    <property type="molecule type" value="Genomic_DNA"/>
</dbReference>
<dbReference type="Proteomes" id="UP000196086">
    <property type="component" value="Unassembled WGS sequence"/>
</dbReference>
<dbReference type="OrthoDB" id="9768066at2"/>
<reference evidence="2 3" key="1">
    <citation type="submission" date="2014-06" db="EMBL/GenBank/DDBJ databases">
        <authorList>
            <person name="Ju J."/>
            <person name="Zhang J."/>
        </authorList>
    </citation>
    <scope>NUCLEOTIDE SEQUENCE [LARGE SCALE GENOMIC DNA]</scope>
    <source>
        <strain evidence="2 3">DsW_47</strain>
    </source>
</reference>
<protein>
    <submittedName>
        <fullName evidence="2">Uncharacterized protein</fullName>
    </submittedName>
</protein>
<feature type="region of interest" description="Disordered" evidence="1">
    <location>
        <begin position="106"/>
        <end position="130"/>
    </location>
</feature>
<evidence type="ECO:0000313" key="2">
    <source>
        <dbReference type="EMBL" id="OUJ03378.1"/>
    </source>
</evidence>
<dbReference type="InterPro" id="IPR043737">
    <property type="entry name" value="DUF5682"/>
</dbReference>